<dbReference type="Pfam" id="PF03993">
    <property type="entry name" value="DUF349"/>
    <property type="match status" value="2"/>
</dbReference>
<evidence type="ECO:0000313" key="2">
    <source>
        <dbReference type="EMBL" id="RDV26139.1"/>
    </source>
</evidence>
<protein>
    <submittedName>
        <fullName evidence="2">DUF349 domain-containing protein</fullName>
    </submittedName>
</protein>
<sequence length="930" mass="105574">MIFNRFFVPSYRNDDPQVRKGSVAKLSVEKPAEKSILHELAFNDDSAQVVLAALKKLNDFALWQKAAQTSHNEVVARNAARWVEEAVFKNNALPLSESERKAYLLESAPTDLIIKVLMEDDDIAANHGLAKRLLARVDRPSVLQAFFLKRAGKALQLEMLEGMQDADLLQKLQRKVSDPDVKARLSELIDSRLAAQQRPIQLERDTTLVLSKLQALMDKSDYETVCSKMVKLQQEYQLLCADFACLSPEIRQQLEHKHTRITEQLARHSERLKTHWLAKQAEREAQASLQAMQQVAAEVEQALAESYRQPGKIDAVRQTELTAQVQKLAELVSAQTALDKAGLEKWHKQLARLEQEVQALPELQALAQQAIAALDRAQALEPGTEDNAQSWQQVRTEWQSLKGQFPRIPADWAERWSKYSKRWQAHFKQQKAASEEGLKQCRKHISSISGLIDAGRFRAAMSRFGKLSCDYHSLSGDAKARIERRFEQLQQQIERLEGWQSYLAKPRKPALLEQAKGLLNENIDDVHHRVSTIRTLRNQWNSLGSTGEQEDDELNTRFDAILEQAFLPCREYFEQLEQQRKQALGVRQDLINAVSALDPELSADALASELEGLKARWREAGPVSKEEYGSLKQGWEAALQPLAEKVAQWHQQNRQQKQALVEQTLLLVEDEDVGAACQKAQQLQQQWKQIGPSGRRFDNRLWQAFRRANDELFGNAKKLRQQTEKQNQTQVEALKQQLSALAAGVTLDSIDATRSALAEAEAAIAGLPAKAAGQLRREISAVHEQIATVSLQRQQQALHKQHQDLVRALGQWRTAESVPEEQIDSTIWQALDKRWQSRFSQSSKPHFSRLWLTIMLEVTFGMSTPDDSDNVRQDVQLAMMTAKLEQGSFLSVEELIEAWISHGPLSEEEIPLLARLKTCLDNYRQTLAEA</sequence>
<dbReference type="InterPro" id="IPR007139">
    <property type="entry name" value="DUF349"/>
</dbReference>
<organism evidence="2 3">
    <name type="scientific">Alteromonas aestuariivivens</name>
    <dbReference type="NCBI Taxonomy" id="1938339"/>
    <lineage>
        <taxon>Bacteria</taxon>
        <taxon>Pseudomonadati</taxon>
        <taxon>Pseudomonadota</taxon>
        <taxon>Gammaproteobacteria</taxon>
        <taxon>Alteromonadales</taxon>
        <taxon>Alteromonadaceae</taxon>
        <taxon>Alteromonas/Salinimonas group</taxon>
        <taxon>Alteromonas</taxon>
    </lineage>
</organism>
<dbReference type="EMBL" id="QRHA01000005">
    <property type="protein sequence ID" value="RDV26139.1"/>
    <property type="molecule type" value="Genomic_DNA"/>
</dbReference>
<gene>
    <name evidence="2" type="ORF">DXV75_08675</name>
</gene>
<accession>A0A3D8M8L3</accession>
<dbReference type="AlphaFoldDB" id="A0A3D8M8L3"/>
<evidence type="ECO:0000256" key="1">
    <source>
        <dbReference type="SAM" id="Coils"/>
    </source>
</evidence>
<proteinExistence type="predicted"/>
<keyword evidence="1" id="KW-0175">Coiled coil</keyword>
<keyword evidence="3" id="KW-1185">Reference proteome</keyword>
<dbReference type="OrthoDB" id="5523335at2"/>
<feature type="coiled-coil region" evidence="1">
    <location>
        <begin position="251"/>
        <end position="309"/>
    </location>
</feature>
<name>A0A3D8M8L3_9ALTE</name>
<dbReference type="RefSeq" id="WP_115593009.1">
    <property type="nucleotide sequence ID" value="NZ_QRHA01000005.1"/>
</dbReference>
<comment type="caution">
    <text evidence="2">The sequence shown here is derived from an EMBL/GenBank/DDBJ whole genome shotgun (WGS) entry which is preliminary data.</text>
</comment>
<reference evidence="3" key="1">
    <citation type="submission" date="2018-08" db="EMBL/GenBank/DDBJ databases">
        <authorList>
            <person name="Zhang J."/>
            <person name="Du Z.-J."/>
        </authorList>
    </citation>
    <scope>NUCLEOTIDE SEQUENCE [LARGE SCALE GENOMIC DNA]</scope>
    <source>
        <strain evidence="3">KCTC 52655</strain>
    </source>
</reference>
<dbReference type="Proteomes" id="UP000256561">
    <property type="component" value="Unassembled WGS sequence"/>
</dbReference>
<evidence type="ECO:0000313" key="3">
    <source>
        <dbReference type="Proteomes" id="UP000256561"/>
    </source>
</evidence>